<dbReference type="SMART" id="SM00882">
    <property type="entry name" value="CoA_trans"/>
    <property type="match status" value="1"/>
</dbReference>
<evidence type="ECO:0000256" key="3">
    <source>
        <dbReference type="PIRNR" id="PIRNR000858"/>
    </source>
</evidence>
<dbReference type="Pfam" id="PF01144">
    <property type="entry name" value="CoA_trans"/>
    <property type="match status" value="1"/>
</dbReference>
<dbReference type="GO" id="GO:0008410">
    <property type="term" value="F:CoA-transferase activity"/>
    <property type="evidence" value="ECO:0007669"/>
    <property type="project" value="InterPro"/>
</dbReference>
<evidence type="ECO:0000256" key="2">
    <source>
        <dbReference type="ARBA" id="ARBA00022679"/>
    </source>
</evidence>
<dbReference type="PANTHER" id="PTHR43293:SF1">
    <property type="entry name" value="ACETATE COA-TRANSFERASE YDIF"/>
    <property type="match status" value="1"/>
</dbReference>
<name>A0A2A6ZBM2_9FIRM</name>
<sequence>MAQIMTREQAAALIQDGDTVVITGSGGGVMEAYHTLEGIEERFLNTGHPANLTLVHASGIGDKNRAGVTRFAHKGMVRRVIGGHWGWSPEMQAMAVNNEIEAYNFSQGVICHLYREIAAQRPVLITKVGKYTFVDPLLQGGKLNEVTKEDLVEHIKIHDVDYLMYKTFPVNIAVIRGTYADESGNISFDQEPARLDMLEAAQAAHNSGGKVICQVKGIVAKGSLSAKRVWIPGAYIDAIVVDPAQMQTGEGEYNPAFSGDVTIPISQLKAFPLNARKVVARRAFMELEQGAIINLGFGMPDGVAAVAAEEGFADKVTMTIEQGIYGGIPAQGAIFGVASNPDAFLDESTQFDFYSGHGLDTTFLGLAQADAQGNVNVSKFGTTISGSGGFIDISQSAKKVVFCGTFTTGGLKTAIEDGRLVIQQEGRIHKFVPAVEQITFSTQYAAEEQQTVVYVTERAVFRLTQDGVVLTEIAPGVDLEKDVLAQMYFRPKVAEDLKIMDECIFRPERMHCKE</sequence>
<gene>
    <name evidence="5" type="ORF">CGS46_06550</name>
</gene>
<protein>
    <submittedName>
        <fullName evidence="5">Acyl CoA:acetate/3-ketoacid CoA transferase</fullName>
    </submittedName>
</protein>
<dbReference type="AlphaFoldDB" id="A0A2A6ZBM2"/>
<dbReference type="PIRSF" id="PIRSF000858">
    <property type="entry name" value="SCOT-t"/>
    <property type="match status" value="1"/>
</dbReference>
<accession>A0A2A6ZBM2</accession>
<evidence type="ECO:0000256" key="4">
    <source>
        <dbReference type="PIRSR" id="PIRSR000858-1"/>
    </source>
</evidence>
<evidence type="ECO:0000313" key="6">
    <source>
        <dbReference type="Proteomes" id="UP000220752"/>
    </source>
</evidence>
<dbReference type="GO" id="GO:0046952">
    <property type="term" value="P:ketone body catabolic process"/>
    <property type="evidence" value="ECO:0007669"/>
    <property type="project" value="InterPro"/>
</dbReference>
<proteinExistence type="inferred from homology"/>
<evidence type="ECO:0000313" key="5">
    <source>
        <dbReference type="EMBL" id="PDX58761.1"/>
    </source>
</evidence>
<dbReference type="PANTHER" id="PTHR43293">
    <property type="entry name" value="ACETATE COA-TRANSFERASE YDIF"/>
    <property type="match status" value="1"/>
</dbReference>
<dbReference type="Proteomes" id="UP000220752">
    <property type="component" value="Unassembled WGS sequence"/>
</dbReference>
<dbReference type="InterPro" id="IPR037171">
    <property type="entry name" value="NagB/RpiA_transferase-like"/>
</dbReference>
<dbReference type="InterPro" id="IPR014388">
    <property type="entry name" value="3-oxoacid_CoA-transferase"/>
</dbReference>
<keyword evidence="2 3" id="KW-0808">Transferase</keyword>
<dbReference type="SUPFAM" id="SSF100950">
    <property type="entry name" value="NagB/RpiA/CoA transferase-like"/>
    <property type="match status" value="2"/>
</dbReference>
<keyword evidence="6" id="KW-1185">Reference proteome</keyword>
<comment type="caution">
    <text evidence="5">The sequence shown here is derived from an EMBL/GenBank/DDBJ whole genome shotgun (WGS) entry which is preliminary data.</text>
</comment>
<evidence type="ECO:0000256" key="1">
    <source>
        <dbReference type="ARBA" id="ARBA00007154"/>
    </source>
</evidence>
<comment type="similarity">
    <text evidence="1 3">Belongs to the 3-oxoacid CoA-transferase family.</text>
</comment>
<reference evidence="5 6" key="1">
    <citation type="journal article" date="2017" name="Front. Microbiol.">
        <title>New Insights into the Diversity of the Genus Faecalibacterium.</title>
        <authorList>
            <person name="Benevides L."/>
            <person name="Burman S."/>
            <person name="Martin R."/>
            <person name="Robert V."/>
            <person name="Thomas M."/>
            <person name="Miquel S."/>
            <person name="Chain F."/>
            <person name="Sokol H."/>
            <person name="Bermudez-Humaran L.G."/>
            <person name="Morrison M."/>
            <person name="Langella P."/>
            <person name="Azevedo V.A."/>
            <person name="Chatel J.M."/>
            <person name="Soares S."/>
        </authorList>
    </citation>
    <scope>NUCLEOTIDE SEQUENCE [LARGE SCALE GENOMIC DNA]</scope>
    <source>
        <strain evidence="6">CNCM I-4540</strain>
    </source>
</reference>
<feature type="active site" description="5-glutamyl coenzyme A thioester intermediate" evidence="4">
    <location>
        <position position="321"/>
    </location>
</feature>
<dbReference type="Gene3D" id="3.40.1080.10">
    <property type="entry name" value="Glutaconate Coenzyme A-transferase"/>
    <property type="match status" value="2"/>
</dbReference>
<dbReference type="EMBL" id="NMTQ01000022">
    <property type="protein sequence ID" value="PDX58761.1"/>
    <property type="molecule type" value="Genomic_DNA"/>
</dbReference>
<dbReference type="InterPro" id="IPR004165">
    <property type="entry name" value="CoA_trans_fam_I"/>
</dbReference>
<organism evidence="5 6">
    <name type="scientific">Faecalibacterium langellae</name>
    <dbReference type="NCBI Taxonomy" id="3435293"/>
    <lineage>
        <taxon>Bacteria</taxon>
        <taxon>Bacillati</taxon>
        <taxon>Bacillota</taxon>
        <taxon>Clostridia</taxon>
        <taxon>Eubacteriales</taxon>
        <taxon>Oscillospiraceae</taxon>
        <taxon>Faecalibacterium</taxon>
    </lineage>
</organism>